<feature type="domain" description="Heme-copper oxidase subunit III family profile" evidence="10">
    <location>
        <begin position="2"/>
        <end position="263"/>
    </location>
</feature>
<feature type="transmembrane region" description="Helical" evidence="9">
    <location>
        <begin position="131"/>
        <end position="154"/>
    </location>
</feature>
<feature type="transmembrane region" description="Helical" evidence="9">
    <location>
        <begin position="39"/>
        <end position="58"/>
    </location>
</feature>
<dbReference type="GeneID" id="63648263"/>
<keyword evidence="6 9" id="KW-1133">Transmembrane helix</keyword>
<gene>
    <name evidence="11" type="primary">cox3</name>
</gene>
<dbReference type="GO" id="GO:0045277">
    <property type="term" value="C:respiratory chain complex IV"/>
    <property type="evidence" value="ECO:0007669"/>
    <property type="project" value="UniProtKB-ARBA"/>
</dbReference>
<dbReference type="InterPro" id="IPR000298">
    <property type="entry name" value="Cyt_c_oxidase-like_su3"/>
</dbReference>
<comment type="subcellular location">
    <subcellularLocation>
        <location evidence="1">Membrane</location>
        <topology evidence="1">Multi-pass membrane protein</topology>
    </subcellularLocation>
</comment>
<organism evidence="11">
    <name type="scientific">Cyanophora biloba</name>
    <dbReference type="NCBI Taxonomy" id="1489483"/>
    <lineage>
        <taxon>Eukaryota</taxon>
        <taxon>Glaucocystophyceae</taxon>
        <taxon>Cyanophorales</taxon>
        <taxon>Cyanophoraceae</taxon>
        <taxon>Cyanophora</taxon>
    </lineage>
</organism>
<evidence type="ECO:0000313" key="11">
    <source>
        <dbReference type="EMBL" id="QPB15011.1"/>
    </source>
</evidence>
<proteinExistence type="inferred from homology"/>
<protein>
    <recommendedName>
        <fullName evidence="3 8">Cytochrome c oxidase subunit 3</fullName>
    </recommendedName>
</protein>
<dbReference type="GO" id="GO:0031967">
    <property type="term" value="C:organelle envelope"/>
    <property type="evidence" value="ECO:0007669"/>
    <property type="project" value="UniProtKB-ARBA"/>
</dbReference>
<accession>A0A873WYB0</accession>
<evidence type="ECO:0000256" key="7">
    <source>
        <dbReference type="ARBA" id="ARBA00023136"/>
    </source>
</evidence>
<dbReference type="CDD" id="cd01665">
    <property type="entry name" value="Cyt_c_Oxidase_III"/>
    <property type="match status" value="1"/>
</dbReference>
<evidence type="ECO:0000256" key="2">
    <source>
        <dbReference type="ARBA" id="ARBA00010581"/>
    </source>
</evidence>
<dbReference type="InterPro" id="IPR013833">
    <property type="entry name" value="Cyt_c_oxidase_su3_a-hlx"/>
</dbReference>
<name>A0A873WYB0_9EUKA</name>
<dbReference type="InterPro" id="IPR035973">
    <property type="entry name" value="Cyt_c_oxidase_su3-like_sf"/>
</dbReference>
<dbReference type="SUPFAM" id="SSF81452">
    <property type="entry name" value="Cytochrome c oxidase subunit III-like"/>
    <property type="match status" value="1"/>
</dbReference>
<dbReference type="PANTHER" id="PTHR11403:SF7">
    <property type="entry name" value="CYTOCHROME C OXIDASE SUBUNIT 3"/>
    <property type="match status" value="1"/>
</dbReference>
<evidence type="ECO:0000259" key="10">
    <source>
        <dbReference type="PROSITE" id="PS50253"/>
    </source>
</evidence>
<reference evidence="11" key="2">
    <citation type="submission" date="2020-08" db="EMBL/GenBank/DDBJ databases">
        <authorList>
            <person name="Russell S.R."/>
            <person name="Jackson C."/>
            <person name="Reyes-Prieto A."/>
        </authorList>
    </citation>
    <scope>NUCLEOTIDE SEQUENCE</scope>
    <source>
        <strain evidence="11">UTEX LB 2766</strain>
    </source>
</reference>
<dbReference type="EMBL" id="MT919636">
    <property type="protein sequence ID" value="QPB15011.1"/>
    <property type="molecule type" value="Genomic_DNA"/>
</dbReference>
<evidence type="ECO:0000256" key="5">
    <source>
        <dbReference type="ARBA" id="ARBA00022967"/>
    </source>
</evidence>
<dbReference type="FunFam" id="1.10.287.70:FF:000082">
    <property type="entry name" value="Cytochrome c oxidase subunit 3"/>
    <property type="match status" value="1"/>
</dbReference>
<reference evidence="11" key="1">
    <citation type="journal article" date="2020" name="J. Eukaryot. Microbiol.">
        <title>High Sequence Divergence but Limited Architectural Rearrangements in Organelle Genomes of Cyanophora (Glaucophyta) Species.</title>
        <authorList>
            <person name="Russell S."/>
            <person name="Jackson C."/>
            <person name="Reyes-Prieto A."/>
        </authorList>
    </citation>
    <scope>NUCLEOTIDE SEQUENCE</scope>
    <source>
        <strain evidence="11">UTEX LB 2766</strain>
    </source>
</reference>
<dbReference type="GO" id="GO:0031090">
    <property type="term" value="C:organelle membrane"/>
    <property type="evidence" value="ECO:0007669"/>
    <property type="project" value="UniProtKB-ARBA"/>
</dbReference>
<keyword evidence="4 8" id="KW-0812">Transmembrane</keyword>
<feature type="transmembrane region" description="Helical" evidence="9">
    <location>
        <begin position="79"/>
        <end position="102"/>
    </location>
</feature>
<evidence type="ECO:0000256" key="4">
    <source>
        <dbReference type="ARBA" id="ARBA00022692"/>
    </source>
</evidence>
<dbReference type="PANTHER" id="PTHR11403">
    <property type="entry name" value="CYTOCHROME C OXIDASE SUBUNIT III"/>
    <property type="match status" value="1"/>
</dbReference>
<dbReference type="FunFam" id="1.20.120.80:FF:000002">
    <property type="entry name" value="Cytochrome c oxidase subunit 3"/>
    <property type="match status" value="1"/>
</dbReference>
<dbReference type="RefSeq" id="YP_010041676.1">
    <property type="nucleotide sequence ID" value="NC_054207.1"/>
</dbReference>
<evidence type="ECO:0000256" key="9">
    <source>
        <dbReference type="SAM" id="Phobius"/>
    </source>
</evidence>
<comment type="function">
    <text evidence="8">Component of the cytochrome c oxidase, the last enzyme in the mitochondrial electron transport chain which drives oxidative phosphorylation. The respiratory chain contains 3 multisubunit complexes succinate dehydrogenase (complex II, CII), ubiquinol-cytochrome c oxidoreductase (cytochrome b-c1 complex, complex III, CIII) and cytochrome c oxidase (complex IV, CIV), that cooperate to transfer electrons derived from NADH and succinate to molecular oxygen, creating an electrochemical gradient over the inner membrane that drives transmembrane transport and the ATP synthase. Cytochrome c oxidase is the component of the respiratory chain that catalyzes the reduction of oxygen to water. Electrons originating from reduced cytochrome c in the intermembrane space (IMS) are transferred via the dinuclear copper A center (CU(A)) of subunit 2 and heme A of subunit 1 to the active site in subunit 1, a binuclear center (BNC) formed by heme A3 and copper B (CU(B)). The BNC reduces molecular oxygen to 2 water molecules using 4 electrons from cytochrome c in the IMS and 4 protons from the mitochondrial matrix.</text>
</comment>
<dbReference type="GO" id="GO:0006123">
    <property type="term" value="P:mitochondrial electron transport, cytochrome c to oxygen"/>
    <property type="evidence" value="ECO:0007669"/>
    <property type="project" value="UniProtKB-ARBA"/>
</dbReference>
<dbReference type="Gene3D" id="1.20.120.80">
    <property type="entry name" value="Cytochrome c oxidase, subunit III, four-helix bundle"/>
    <property type="match status" value="1"/>
</dbReference>
<feature type="transmembrane region" description="Helical" evidence="9">
    <location>
        <begin position="161"/>
        <end position="179"/>
    </location>
</feature>
<dbReference type="InterPro" id="IPR024791">
    <property type="entry name" value="Cyt_c/ubiquinol_Oxase_su3"/>
</dbReference>
<feature type="transmembrane region" description="Helical" evidence="9">
    <location>
        <begin position="242"/>
        <end position="264"/>
    </location>
</feature>
<keyword evidence="8 11" id="KW-0496">Mitochondrion</keyword>
<feature type="transmembrane region" description="Helical" evidence="9">
    <location>
        <begin position="12"/>
        <end position="33"/>
    </location>
</feature>
<keyword evidence="7 9" id="KW-0472">Membrane</keyword>
<dbReference type="Pfam" id="PF00510">
    <property type="entry name" value="COX3"/>
    <property type="match status" value="1"/>
</dbReference>
<dbReference type="PROSITE" id="PS50253">
    <property type="entry name" value="COX3"/>
    <property type="match status" value="1"/>
</dbReference>
<comment type="similarity">
    <text evidence="2 8">Belongs to the cytochrome c oxidase subunit 3 family.</text>
</comment>
<keyword evidence="5" id="KW-1278">Translocase</keyword>
<evidence type="ECO:0000256" key="6">
    <source>
        <dbReference type="ARBA" id="ARBA00022989"/>
    </source>
</evidence>
<dbReference type="GO" id="GO:0005739">
    <property type="term" value="C:mitochondrion"/>
    <property type="evidence" value="ECO:0007669"/>
    <property type="project" value="TreeGrafter"/>
</dbReference>
<feature type="transmembrane region" description="Helical" evidence="9">
    <location>
        <begin position="199"/>
        <end position="222"/>
    </location>
</feature>
<evidence type="ECO:0000256" key="8">
    <source>
        <dbReference type="RuleBase" id="RU003375"/>
    </source>
</evidence>
<dbReference type="Gene3D" id="1.10.287.70">
    <property type="match status" value="1"/>
</dbReference>
<sequence>MHRHTYHLVNPSPWPISTAFSAFIMIIGGVLYMHSFAKGGFFFLLGISLLLTSMGLWWRDVVRESTYEGNHTKAVKTGLRYGMLIFIISEVMFFFSFFWAFFHSSLSPVIEIGSVWPPENMKELVFDSSRIPLLNTLILLLSGATLTWCHYAILSSNKKDATISLFITLFLAALFTTIQGYEYVSAPFSISDGVYGSTFYLATGFHGLHVIIGSLFLMVCFYRLVNNHFTVRSHIGFEAAAWYWHFVDVVWLFLYISTYCWGGIPSPELEVTNFICVK</sequence>
<dbReference type="InterPro" id="IPR033945">
    <property type="entry name" value="Cyt_c_oxase_su3_dom"/>
</dbReference>
<evidence type="ECO:0000256" key="1">
    <source>
        <dbReference type="ARBA" id="ARBA00004141"/>
    </source>
</evidence>
<dbReference type="AlphaFoldDB" id="A0A873WYB0"/>
<evidence type="ECO:0000256" key="3">
    <source>
        <dbReference type="ARBA" id="ARBA00015944"/>
    </source>
</evidence>
<dbReference type="GO" id="GO:0004129">
    <property type="term" value="F:cytochrome-c oxidase activity"/>
    <property type="evidence" value="ECO:0007669"/>
    <property type="project" value="InterPro"/>
</dbReference>
<geneLocation type="mitochondrion" evidence="11"/>